<sequence>MLSSIKYLQESQPWPIIDFASSSMHRFLNGYTTYLNCPATCTTSNIIYAMTYPCGHYDYVDSTAKTLAHAMAYHREHGNRIIHEKLTGSPLFRGSQIDPNEREKEMANQMRLYQHSARCPAVLRSFLDCNPTYWCFIPIPWDEAVTENTANRPGNSTTDLNLDAVIATTAMKIIFEHQGRKTTIIGNDYDSIVEKIRSLFPNQNHHRIQFYDAELSDYFEFTSYEQVIGQPNGLKMNFDMSSISDSFVLDPSSLSTTNDNDSDSDTPNKNLTKRSSKRSRKKSLLSRDRENIEPPSLPQYCDLIIQGLQSRESFPAIQQEFLRQTCTVFLQQYPDSSSRKVHHSFVMALTQKFPALNFLNKSVDGVDGKAPYHTISRLLSRKKRNLKYSKTHPTPKRARTSTLDSSSDNKANTNVVNEETAIKDAHNLDMDLDKNNFSDGSSIEELIDESFKNQTLNSLRDPFEEQTVTTPSPNTPIRSKTISKNDRQATISLVTLSPSRTQSISSTSSTQSISSTSLTQSGISIINLPSISTTPVIVKPIIITNTPSNLIYHNGRMHITSLPSQSIVAVHKAIVPRDCEKKQEKNQNDSCQGNRATNTKEPENILKQSTVHNVEESYSTKNNLEVLFPKLSNSEQSAYNTDVARLRSITKPKNKSSNNISIGELIMEFMLLQNQILTWDELQYKSRDLLDGLITKYKIETQEKIILITSTFEWPTI</sequence>
<accession>A0A815LUE2</accession>
<feature type="compositionally biased region" description="Polar residues" evidence="1">
    <location>
        <begin position="400"/>
        <end position="413"/>
    </location>
</feature>
<gene>
    <name evidence="3" type="ORF">JXQ802_LOCUS51429</name>
    <name evidence="2" type="ORF">PYM288_LOCUS35189</name>
</gene>
<dbReference type="Proteomes" id="UP000663854">
    <property type="component" value="Unassembled WGS sequence"/>
</dbReference>
<dbReference type="EMBL" id="CAJNOH010005883">
    <property type="protein sequence ID" value="CAF1413345.1"/>
    <property type="molecule type" value="Genomic_DNA"/>
</dbReference>
<dbReference type="EMBL" id="CAJNOL010007415">
    <property type="protein sequence ID" value="CAF1628033.1"/>
    <property type="molecule type" value="Genomic_DNA"/>
</dbReference>
<dbReference type="Proteomes" id="UP000663870">
    <property type="component" value="Unassembled WGS sequence"/>
</dbReference>
<evidence type="ECO:0000313" key="5">
    <source>
        <dbReference type="Proteomes" id="UP000663870"/>
    </source>
</evidence>
<keyword evidence="5" id="KW-1185">Reference proteome</keyword>
<name>A0A815LUE2_9BILA</name>
<feature type="compositionally biased region" description="Basic residues" evidence="1">
    <location>
        <begin position="271"/>
        <end position="284"/>
    </location>
</feature>
<organism evidence="2 4">
    <name type="scientific">Rotaria sordida</name>
    <dbReference type="NCBI Taxonomy" id="392033"/>
    <lineage>
        <taxon>Eukaryota</taxon>
        <taxon>Metazoa</taxon>
        <taxon>Spiralia</taxon>
        <taxon>Gnathifera</taxon>
        <taxon>Rotifera</taxon>
        <taxon>Eurotatoria</taxon>
        <taxon>Bdelloidea</taxon>
        <taxon>Philodinida</taxon>
        <taxon>Philodinidae</taxon>
        <taxon>Rotaria</taxon>
    </lineage>
</organism>
<comment type="caution">
    <text evidence="2">The sequence shown here is derived from an EMBL/GenBank/DDBJ whole genome shotgun (WGS) entry which is preliminary data.</text>
</comment>
<proteinExistence type="predicted"/>
<protein>
    <submittedName>
        <fullName evidence="2">Uncharacterized protein</fullName>
    </submittedName>
</protein>
<evidence type="ECO:0000313" key="3">
    <source>
        <dbReference type="EMBL" id="CAF1628033.1"/>
    </source>
</evidence>
<dbReference type="AlphaFoldDB" id="A0A815LUE2"/>
<evidence type="ECO:0000313" key="2">
    <source>
        <dbReference type="EMBL" id="CAF1413345.1"/>
    </source>
</evidence>
<feature type="region of interest" description="Disordered" evidence="1">
    <location>
        <begin position="253"/>
        <end position="293"/>
    </location>
</feature>
<feature type="compositionally biased region" description="Basic residues" evidence="1">
    <location>
        <begin position="388"/>
        <end position="399"/>
    </location>
</feature>
<evidence type="ECO:0000313" key="4">
    <source>
        <dbReference type="Proteomes" id="UP000663854"/>
    </source>
</evidence>
<feature type="region of interest" description="Disordered" evidence="1">
    <location>
        <begin position="580"/>
        <end position="601"/>
    </location>
</feature>
<feature type="compositionally biased region" description="Polar residues" evidence="1">
    <location>
        <begin position="588"/>
        <end position="597"/>
    </location>
</feature>
<evidence type="ECO:0000256" key="1">
    <source>
        <dbReference type="SAM" id="MobiDB-lite"/>
    </source>
</evidence>
<feature type="region of interest" description="Disordered" evidence="1">
    <location>
        <begin position="388"/>
        <end position="413"/>
    </location>
</feature>
<reference evidence="2" key="1">
    <citation type="submission" date="2021-02" db="EMBL/GenBank/DDBJ databases">
        <authorList>
            <person name="Nowell W R."/>
        </authorList>
    </citation>
    <scope>NUCLEOTIDE SEQUENCE</scope>
</reference>